<keyword evidence="5" id="KW-1185">Reference proteome</keyword>
<dbReference type="EMBL" id="JALLPJ020001230">
    <property type="protein sequence ID" value="KAL3773523.1"/>
    <property type="molecule type" value="Genomic_DNA"/>
</dbReference>
<comment type="caution">
    <text evidence="4">The sequence shown here is derived from an EMBL/GenBank/DDBJ whole genome shotgun (WGS) entry which is preliminary data.</text>
</comment>
<sequence length="181" mass="19880">MTAVIPRAAVSVVVRWSEPFANSVQSRSNARYLLVQRGKEPNKGMWSLPGGKIELGEKTLDAAKRELMEETGLTTSVSTIIKQDRCILRWHTDGPFACSDSIHHSQTSGVSFHYVISQCFAEVTSSSPPNIIASDDAMDARWWSVDEMKDAENEGTVIEGVGSVVERSEKLYTSGLLECEG</sequence>
<dbReference type="AlphaFoldDB" id="A0ABD3NBT5"/>
<evidence type="ECO:0000256" key="1">
    <source>
        <dbReference type="ARBA" id="ARBA00022801"/>
    </source>
</evidence>
<organism evidence="4 5">
    <name type="scientific">Cyclotella atomus</name>
    <dbReference type="NCBI Taxonomy" id="382360"/>
    <lineage>
        <taxon>Eukaryota</taxon>
        <taxon>Sar</taxon>
        <taxon>Stramenopiles</taxon>
        <taxon>Ochrophyta</taxon>
        <taxon>Bacillariophyta</taxon>
        <taxon>Coscinodiscophyceae</taxon>
        <taxon>Thalassiosirophycidae</taxon>
        <taxon>Stephanodiscales</taxon>
        <taxon>Stephanodiscaceae</taxon>
        <taxon>Cyclotella</taxon>
    </lineage>
</organism>
<dbReference type="PROSITE" id="PS51462">
    <property type="entry name" value="NUDIX"/>
    <property type="match status" value="1"/>
</dbReference>
<dbReference type="Pfam" id="PF00293">
    <property type="entry name" value="NUDIX"/>
    <property type="match status" value="1"/>
</dbReference>
<name>A0ABD3NBT5_9STRA</name>
<evidence type="ECO:0000259" key="3">
    <source>
        <dbReference type="PROSITE" id="PS51462"/>
    </source>
</evidence>
<dbReference type="Proteomes" id="UP001530400">
    <property type="component" value="Unassembled WGS sequence"/>
</dbReference>
<dbReference type="PANTHER" id="PTHR43736">
    <property type="entry name" value="ADP-RIBOSE PYROPHOSPHATASE"/>
    <property type="match status" value="1"/>
</dbReference>
<protein>
    <recommendedName>
        <fullName evidence="3">Nudix hydrolase domain-containing protein</fullName>
    </recommendedName>
</protein>
<evidence type="ECO:0000313" key="5">
    <source>
        <dbReference type="Proteomes" id="UP001530400"/>
    </source>
</evidence>
<dbReference type="PANTHER" id="PTHR43736:SF1">
    <property type="entry name" value="DIHYDRONEOPTERIN TRIPHOSPHATE DIPHOSPHATASE"/>
    <property type="match status" value="1"/>
</dbReference>
<dbReference type="CDD" id="cd04673">
    <property type="entry name" value="NUDIX_ADPRase"/>
    <property type="match status" value="1"/>
</dbReference>
<gene>
    <name evidence="4" type="ORF">ACHAWO_000519</name>
</gene>
<dbReference type="SUPFAM" id="SSF55811">
    <property type="entry name" value="Nudix"/>
    <property type="match status" value="1"/>
</dbReference>
<dbReference type="InterPro" id="IPR020476">
    <property type="entry name" value="Nudix_hydrolase"/>
</dbReference>
<reference evidence="4 5" key="1">
    <citation type="submission" date="2024-10" db="EMBL/GenBank/DDBJ databases">
        <title>Updated reference genomes for cyclostephanoid diatoms.</title>
        <authorList>
            <person name="Roberts W.R."/>
            <person name="Alverson A.J."/>
        </authorList>
    </citation>
    <scope>NUCLEOTIDE SEQUENCE [LARGE SCALE GENOMIC DNA]</scope>
    <source>
        <strain evidence="4 5">AJA010-31</strain>
    </source>
</reference>
<dbReference type="InterPro" id="IPR015797">
    <property type="entry name" value="NUDIX_hydrolase-like_dom_sf"/>
</dbReference>
<feature type="domain" description="Nudix hydrolase" evidence="3">
    <location>
        <begin position="5"/>
        <end position="165"/>
    </location>
</feature>
<comment type="similarity">
    <text evidence="2">Belongs to the Nudix hydrolase family.</text>
</comment>
<dbReference type="Gene3D" id="3.90.79.10">
    <property type="entry name" value="Nucleoside Triphosphate Pyrophosphohydrolase"/>
    <property type="match status" value="1"/>
</dbReference>
<dbReference type="PRINTS" id="PR00502">
    <property type="entry name" value="NUDIXFAMILY"/>
</dbReference>
<dbReference type="PROSITE" id="PS00893">
    <property type="entry name" value="NUDIX_BOX"/>
    <property type="match status" value="1"/>
</dbReference>
<dbReference type="InterPro" id="IPR020084">
    <property type="entry name" value="NUDIX_hydrolase_CS"/>
</dbReference>
<dbReference type="InterPro" id="IPR000086">
    <property type="entry name" value="NUDIX_hydrolase_dom"/>
</dbReference>
<proteinExistence type="inferred from homology"/>
<dbReference type="GO" id="GO:0016787">
    <property type="term" value="F:hydrolase activity"/>
    <property type="evidence" value="ECO:0007669"/>
    <property type="project" value="UniProtKB-KW"/>
</dbReference>
<keyword evidence="1 2" id="KW-0378">Hydrolase</keyword>
<evidence type="ECO:0000313" key="4">
    <source>
        <dbReference type="EMBL" id="KAL3773523.1"/>
    </source>
</evidence>
<evidence type="ECO:0000256" key="2">
    <source>
        <dbReference type="RuleBase" id="RU003476"/>
    </source>
</evidence>
<accession>A0ABD3NBT5</accession>